<sequence>MGERERDMLITDTRQRQTLEVAQIGAKTPNRYVPLSS</sequence>
<keyword evidence="2" id="KW-1185">Reference proteome</keyword>
<dbReference type="AlphaFoldDB" id="H0FB73"/>
<proteinExistence type="predicted"/>
<dbReference type="EMBL" id="AGUF01000064">
    <property type="protein sequence ID" value="EHK64338.1"/>
    <property type="molecule type" value="Genomic_DNA"/>
</dbReference>
<reference evidence="1 2" key="1">
    <citation type="journal article" date="2012" name="J. Bacteriol.">
        <title>Genome sequence of the highly efficient arsenite-oxidizing bacterium Achromobacter arsenitoxydans SY8.</title>
        <authorList>
            <person name="Li X."/>
            <person name="Hu Y."/>
            <person name="Gong J."/>
            <person name="Lin Y."/>
            <person name="Johnstone L."/>
            <person name="Rensing C."/>
            <person name="Wang G."/>
        </authorList>
    </citation>
    <scope>NUCLEOTIDE SEQUENCE [LARGE SCALE GENOMIC DNA]</scope>
    <source>
        <strain evidence="1 2">SY8</strain>
    </source>
</reference>
<accession>H0FB73</accession>
<organism evidence="1 2">
    <name type="scientific">Achromobacter arsenitoxydans SY8</name>
    <dbReference type="NCBI Taxonomy" id="477184"/>
    <lineage>
        <taxon>Bacteria</taxon>
        <taxon>Pseudomonadati</taxon>
        <taxon>Pseudomonadota</taxon>
        <taxon>Betaproteobacteria</taxon>
        <taxon>Burkholderiales</taxon>
        <taxon>Alcaligenaceae</taxon>
        <taxon>Achromobacter</taxon>
    </lineage>
</organism>
<evidence type="ECO:0000313" key="1">
    <source>
        <dbReference type="EMBL" id="EHK64338.1"/>
    </source>
</evidence>
<gene>
    <name evidence="1" type="ORF">KYC_20149</name>
</gene>
<protein>
    <submittedName>
        <fullName evidence="1">Uncharacterized protein</fullName>
    </submittedName>
</protein>
<evidence type="ECO:0000313" key="2">
    <source>
        <dbReference type="Proteomes" id="UP000003113"/>
    </source>
</evidence>
<comment type="caution">
    <text evidence="1">The sequence shown here is derived from an EMBL/GenBank/DDBJ whole genome shotgun (WGS) entry which is preliminary data.</text>
</comment>
<name>H0FB73_9BURK</name>
<dbReference type="Proteomes" id="UP000003113">
    <property type="component" value="Unassembled WGS sequence"/>
</dbReference>